<protein>
    <recommendedName>
        <fullName evidence="1">RNase H type-1 domain-containing protein</fullName>
    </recommendedName>
</protein>
<dbReference type="CDD" id="cd09279">
    <property type="entry name" value="RNase_HI_like"/>
    <property type="match status" value="1"/>
</dbReference>
<dbReference type="Gene3D" id="3.30.70.270">
    <property type="match status" value="1"/>
</dbReference>
<dbReference type="SUPFAM" id="SSF56672">
    <property type="entry name" value="DNA/RNA polymerases"/>
    <property type="match status" value="1"/>
</dbReference>
<dbReference type="Proteomes" id="UP001454036">
    <property type="component" value="Unassembled WGS sequence"/>
</dbReference>
<dbReference type="InterPro" id="IPR002156">
    <property type="entry name" value="RNaseH_domain"/>
</dbReference>
<dbReference type="Pfam" id="PF13456">
    <property type="entry name" value="RVT_3"/>
    <property type="match status" value="1"/>
</dbReference>
<sequence length="209" mass="23365">MSKEKFTWDEDCKEAFEELKRYLGSPQLLSRPELGEHLQLYLAISDVAGSSVLRLAKSNLSGLFVDGARNDQGAGAGVLIMGPQEETMEYALQFSFPVTNNEAKYEAIILGLRLVISVGIEELLVKGDSKLVIDQIKGSCWVKHEALMKYHSKAVQISQEFKRILFEHIPRTENEKALDSPPLITANCLKGCMLKSVTNPHIKKKWCKG</sequence>
<dbReference type="InterPro" id="IPR036397">
    <property type="entry name" value="RNaseH_sf"/>
</dbReference>
<organism evidence="2 3">
    <name type="scientific">Lithospermum erythrorhizon</name>
    <name type="common">Purple gromwell</name>
    <name type="synonym">Lithospermum officinale var. erythrorhizon</name>
    <dbReference type="NCBI Taxonomy" id="34254"/>
    <lineage>
        <taxon>Eukaryota</taxon>
        <taxon>Viridiplantae</taxon>
        <taxon>Streptophyta</taxon>
        <taxon>Embryophyta</taxon>
        <taxon>Tracheophyta</taxon>
        <taxon>Spermatophyta</taxon>
        <taxon>Magnoliopsida</taxon>
        <taxon>eudicotyledons</taxon>
        <taxon>Gunneridae</taxon>
        <taxon>Pentapetalae</taxon>
        <taxon>asterids</taxon>
        <taxon>lamiids</taxon>
        <taxon>Boraginales</taxon>
        <taxon>Boraginaceae</taxon>
        <taxon>Boraginoideae</taxon>
        <taxon>Lithospermeae</taxon>
        <taxon>Lithospermum</taxon>
    </lineage>
</organism>
<dbReference type="Gene3D" id="3.30.420.10">
    <property type="entry name" value="Ribonuclease H-like superfamily/Ribonuclease H"/>
    <property type="match status" value="1"/>
</dbReference>
<gene>
    <name evidence="2" type="ORF">LIER_21385</name>
</gene>
<dbReference type="InterPro" id="IPR043502">
    <property type="entry name" value="DNA/RNA_pol_sf"/>
</dbReference>
<dbReference type="AlphaFoldDB" id="A0AAV3QR17"/>
<dbReference type="PANTHER" id="PTHR48475">
    <property type="entry name" value="RIBONUCLEASE H"/>
    <property type="match status" value="1"/>
</dbReference>
<dbReference type="SUPFAM" id="SSF53098">
    <property type="entry name" value="Ribonuclease H-like"/>
    <property type="match status" value="1"/>
</dbReference>
<comment type="caution">
    <text evidence="2">The sequence shown here is derived from an EMBL/GenBank/DDBJ whole genome shotgun (WGS) entry which is preliminary data.</text>
</comment>
<dbReference type="InterPro" id="IPR043128">
    <property type="entry name" value="Rev_trsase/Diguanyl_cyclase"/>
</dbReference>
<reference evidence="2 3" key="1">
    <citation type="submission" date="2024-01" db="EMBL/GenBank/DDBJ databases">
        <title>The complete chloroplast genome sequence of Lithospermum erythrorhizon: insights into the phylogenetic relationship among Boraginaceae species and the maternal lineages of purple gromwells.</title>
        <authorList>
            <person name="Okada T."/>
            <person name="Watanabe K."/>
        </authorList>
    </citation>
    <scope>NUCLEOTIDE SEQUENCE [LARGE SCALE GENOMIC DNA]</scope>
</reference>
<feature type="domain" description="RNase H type-1" evidence="1">
    <location>
        <begin position="65"/>
        <end position="177"/>
    </location>
</feature>
<evidence type="ECO:0000259" key="1">
    <source>
        <dbReference type="Pfam" id="PF13456"/>
    </source>
</evidence>
<dbReference type="GO" id="GO:0004523">
    <property type="term" value="F:RNA-DNA hybrid ribonuclease activity"/>
    <property type="evidence" value="ECO:0007669"/>
    <property type="project" value="InterPro"/>
</dbReference>
<evidence type="ECO:0000313" key="3">
    <source>
        <dbReference type="Proteomes" id="UP001454036"/>
    </source>
</evidence>
<name>A0AAV3QR17_LITER</name>
<keyword evidence="3" id="KW-1185">Reference proteome</keyword>
<proteinExistence type="predicted"/>
<dbReference type="EMBL" id="BAABME010005630">
    <property type="protein sequence ID" value="GAA0166164.1"/>
    <property type="molecule type" value="Genomic_DNA"/>
</dbReference>
<evidence type="ECO:0000313" key="2">
    <source>
        <dbReference type="EMBL" id="GAA0166164.1"/>
    </source>
</evidence>
<dbReference type="GO" id="GO:0003676">
    <property type="term" value="F:nucleic acid binding"/>
    <property type="evidence" value="ECO:0007669"/>
    <property type="project" value="InterPro"/>
</dbReference>
<dbReference type="PANTHER" id="PTHR48475:SF1">
    <property type="entry name" value="RNASE H TYPE-1 DOMAIN-CONTAINING PROTEIN"/>
    <property type="match status" value="1"/>
</dbReference>
<accession>A0AAV3QR17</accession>
<dbReference type="InterPro" id="IPR012337">
    <property type="entry name" value="RNaseH-like_sf"/>
</dbReference>